<protein>
    <submittedName>
        <fullName evidence="4">Activating signal cointegrator 1 complex subunit 1-like</fullName>
    </submittedName>
</protein>
<dbReference type="Pfam" id="PF10469">
    <property type="entry name" value="AKAP7_NLS"/>
    <property type="match status" value="1"/>
</dbReference>
<dbReference type="InterPro" id="IPR009210">
    <property type="entry name" value="ASCC1"/>
</dbReference>
<dbReference type="InterPro" id="IPR036612">
    <property type="entry name" value="KH_dom_type_1_sf"/>
</dbReference>
<dbReference type="InterPro" id="IPR004087">
    <property type="entry name" value="KH_dom"/>
</dbReference>
<dbReference type="SUPFAM" id="SSF54791">
    <property type="entry name" value="Eukaryotic type KH-domain (KH-domain type I)"/>
    <property type="match status" value="1"/>
</dbReference>
<evidence type="ECO:0000313" key="4">
    <source>
        <dbReference type="RefSeq" id="XP_017786429.1"/>
    </source>
</evidence>
<keyword evidence="1" id="KW-0694">RNA-binding</keyword>
<dbReference type="PIRSF" id="PIRSF027019">
    <property type="entry name" value="Euk_LigT"/>
    <property type="match status" value="1"/>
</dbReference>
<dbReference type="PROSITE" id="PS50084">
    <property type="entry name" value="KH_TYPE_1"/>
    <property type="match status" value="1"/>
</dbReference>
<dbReference type="InterPro" id="IPR047538">
    <property type="entry name" value="KH-I_ASCC1"/>
</dbReference>
<dbReference type="CDD" id="cd22419">
    <property type="entry name" value="KH-I_ASCC1"/>
    <property type="match status" value="1"/>
</dbReference>
<dbReference type="PANTHER" id="PTHR13360">
    <property type="entry name" value="ACTIVATING SIGNAL COINTEGRATOR 1 COMPLEX SUBUNIT 1"/>
    <property type="match status" value="1"/>
</dbReference>
<dbReference type="SMART" id="SM00322">
    <property type="entry name" value="KH"/>
    <property type="match status" value="1"/>
</dbReference>
<organism evidence="3 4">
    <name type="scientific">Nicrophorus vespilloides</name>
    <name type="common">Boreal carrion beetle</name>
    <dbReference type="NCBI Taxonomy" id="110193"/>
    <lineage>
        <taxon>Eukaryota</taxon>
        <taxon>Metazoa</taxon>
        <taxon>Ecdysozoa</taxon>
        <taxon>Arthropoda</taxon>
        <taxon>Hexapoda</taxon>
        <taxon>Insecta</taxon>
        <taxon>Pterygota</taxon>
        <taxon>Neoptera</taxon>
        <taxon>Endopterygota</taxon>
        <taxon>Coleoptera</taxon>
        <taxon>Polyphaga</taxon>
        <taxon>Staphyliniformia</taxon>
        <taxon>Silphidae</taxon>
        <taxon>Nicrophorinae</taxon>
        <taxon>Nicrophorus</taxon>
    </lineage>
</organism>
<evidence type="ECO:0000256" key="1">
    <source>
        <dbReference type="PROSITE-ProRule" id="PRU00117"/>
    </source>
</evidence>
<dbReference type="RefSeq" id="XP_017786429.1">
    <property type="nucleotide sequence ID" value="XM_017930940.1"/>
</dbReference>
<keyword evidence="3" id="KW-1185">Reference proteome</keyword>
<dbReference type="Pfam" id="PF00013">
    <property type="entry name" value="KH_1"/>
    <property type="match status" value="1"/>
</dbReference>
<sequence length="360" mass="40990">MDILNSKNPEDFIKPQILNLGKCNYRRYGAEIEIQNKNTSKLGPYLDNDDDMINCAEIEDDLEIKVTKSGKFIAQFHIAPVFYPTIIGVKGTNKRQLESATDTSIKIPKVGESGNIIITGNSERSISSAHARLQMLVLQLRDKQQMTHFISVPVASSEIDKQFQIFKSNLLDGPPLRGVDDSIFQRPNKFHLTIAPLVLMDNIEKLLAIQLLQECKEEIISPLFKNANPMRIILEGLEIMNDDPSDVDVLYAKVKLSLPKYGSSFQSMADKIVEHFANKGLIRKQYESVKLHVTLMNSLFRRGNAQNERHVRESFDATYILQKYKNFRFGETDLNAVHLSIRFVNTDGKYYDSLSTINIF</sequence>
<dbReference type="Gene3D" id="3.90.1140.10">
    <property type="entry name" value="Cyclic phosphodiesterase"/>
    <property type="match status" value="1"/>
</dbReference>
<dbReference type="PANTHER" id="PTHR13360:SF1">
    <property type="entry name" value="ACTIVATING SIGNAL COINTEGRATOR 1 COMPLEX SUBUNIT 1"/>
    <property type="match status" value="1"/>
</dbReference>
<dbReference type="GeneID" id="108569401"/>
<reference evidence="4" key="1">
    <citation type="submission" date="2025-08" db="UniProtKB">
        <authorList>
            <consortium name="RefSeq"/>
        </authorList>
    </citation>
    <scope>IDENTIFICATION</scope>
    <source>
        <tissue evidence="4">Whole Larva</tissue>
    </source>
</reference>
<gene>
    <name evidence="4" type="primary">LOC108569401</name>
</gene>
<dbReference type="InterPro" id="IPR004088">
    <property type="entry name" value="KH_dom_type_1"/>
</dbReference>
<accession>A0ABM1NHX9</accession>
<evidence type="ECO:0000259" key="2">
    <source>
        <dbReference type="SMART" id="SM00322"/>
    </source>
</evidence>
<evidence type="ECO:0000313" key="3">
    <source>
        <dbReference type="Proteomes" id="UP000695000"/>
    </source>
</evidence>
<proteinExistence type="predicted"/>
<feature type="domain" description="K Homology" evidence="2">
    <location>
        <begin position="70"/>
        <end position="138"/>
    </location>
</feature>
<dbReference type="InterPro" id="IPR019510">
    <property type="entry name" value="AKAP7-like_phosphoesterase"/>
</dbReference>
<dbReference type="Gene3D" id="3.30.1370.10">
    <property type="entry name" value="K Homology domain, type 1"/>
    <property type="match status" value="1"/>
</dbReference>
<name>A0ABM1NHX9_NICVS</name>
<dbReference type="Proteomes" id="UP000695000">
    <property type="component" value="Unplaced"/>
</dbReference>